<keyword evidence="1" id="KW-0472">Membrane</keyword>
<protein>
    <submittedName>
        <fullName evidence="2">Uncharacterized protein</fullName>
    </submittedName>
</protein>
<keyword evidence="1" id="KW-0812">Transmembrane</keyword>
<feature type="transmembrane region" description="Helical" evidence="1">
    <location>
        <begin position="12"/>
        <end position="39"/>
    </location>
</feature>
<dbReference type="OrthoDB" id="5244517at2"/>
<comment type="caution">
    <text evidence="2">The sequence shown here is derived from an EMBL/GenBank/DDBJ whole genome shotgun (WGS) entry which is preliminary data.</text>
</comment>
<dbReference type="AlphaFoldDB" id="A0A8J3A864"/>
<keyword evidence="3" id="KW-1185">Reference proteome</keyword>
<reference evidence="2" key="2">
    <citation type="submission" date="2020-09" db="EMBL/GenBank/DDBJ databases">
        <authorList>
            <person name="Sun Q."/>
            <person name="Zhou Y."/>
        </authorList>
    </citation>
    <scope>NUCLEOTIDE SEQUENCE</scope>
    <source>
        <strain evidence="2">CGMCC 1.14988</strain>
    </source>
</reference>
<evidence type="ECO:0000256" key="1">
    <source>
        <dbReference type="SAM" id="Phobius"/>
    </source>
</evidence>
<proteinExistence type="predicted"/>
<reference evidence="2" key="1">
    <citation type="journal article" date="2014" name="Int. J. Syst. Evol. Microbiol.">
        <title>Complete genome sequence of Corynebacterium casei LMG S-19264T (=DSM 44701T), isolated from a smear-ripened cheese.</title>
        <authorList>
            <consortium name="US DOE Joint Genome Institute (JGI-PGF)"/>
            <person name="Walter F."/>
            <person name="Albersmeier A."/>
            <person name="Kalinowski J."/>
            <person name="Ruckert C."/>
        </authorList>
    </citation>
    <scope>NUCLEOTIDE SEQUENCE</scope>
    <source>
        <strain evidence="2">CGMCC 1.14988</strain>
    </source>
</reference>
<accession>A0A8J3A864</accession>
<keyword evidence="1" id="KW-1133">Transmembrane helix</keyword>
<name>A0A8J3A864_9ACTN</name>
<dbReference type="Proteomes" id="UP000650511">
    <property type="component" value="Unassembled WGS sequence"/>
</dbReference>
<dbReference type="RefSeq" id="WP_130650646.1">
    <property type="nucleotide sequence ID" value="NZ_BMHA01000006.1"/>
</dbReference>
<evidence type="ECO:0000313" key="2">
    <source>
        <dbReference type="EMBL" id="GGI06172.1"/>
    </source>
</evidence>
<evidence type="ECO:0000313" key="3">
    <source>
        <dbReference type="Proteomes" id="UP000650511"/>
    </source>
</evidence>
<sequence length="288" mass="29378">MPATARVERPSLVARVLLGIGAVGVVAGLLGTVVGLGFLTSLDRALQDSLGVTTDAVDALGGSVEVAGDTLAILERTLSTTAATTRDLGVGLRDAEAVLTATAELSEQDLAGSLEAVQGSLPALIQVASVIDTTLGALSAIPFGPDYDPTQPFDDSLRAVQVELDGVPDSLREQAGLIREGATSLGAVREGTGDIADDLEELQTTLASASGLVGSYAATAAEARAVVTDNQAALERQLAWARVLVVVLGLSFVAGQLVPLGLGWLLLRPARLERLLHGTGPEWSGSGK</sequence>
<organism evidence="2 3">
    <name type="scientific">Egicoccus halophilus</name>
    <dbReference type="NCBI Taxonomy" id="1670830"/>
    <lineage>
        <taxon>Bacteria</taxon>
        <taxon>Bacillati</taxon>
        <taxon>Actinomycetota</taxon>
        <taxon>Nitriliruptoria</taxon>
        <taxon>Egicoccales</taxon>
        <taxon>Egicoccaceae</taxon>
        <taxon>Egicoccus</taxon>
    </lineage>
</organism>
<dbReference type="EMBL" id="BMHA01000006">
    <property type="protein sequence ID" value="GGI06172.1"/>
    <property type="molecule type" value="Genomic_DNA"/>
</dbReference>
<gene>
    <name evidence="2" type="ORF">GCM10011354_17760</name>
</gene>
<feature type="transmembrane region" description="Helical" evidence="1">
    <location>
        <begin position="239"/>
        <end position="267"/>
    </location>
</feature>